<dbReference type="SUPFAM" id="SSF53098">
    <property type="entry name" value="Ribonuclease H-like"/>
    <property type="match status" value="1"/>
</dbReference>
<keyword evidence="2" id="KW-0479">Metal-binding</keyword>
<evidence type="ECO:0000313" key="9">
    <source>
        <dbReference type="Proteomes" id="UP000184267"/>
    </source>
</evidence>
<dbReference type="GO" id="GO:0008270">
    <property type="term" value="F:zinc ion binding"/>
    <property type="evidence" value="ECO:0007669"/>
    <property type="project" value="UniProtKB-KW"/>
</dbReference>
<feature type="compositionally biased region" description="Low complexity" evidence="6">
    <location>
        <begin position="49"/>
        <end position="64"/>
    </location>
</feature>
<dbReference type="AlphaFoldDB" id="A0A1M2VTF2"/>
<sequence length="829" mass="93231">MSTKRTAISTGGRTPTAIKKARQSSPASDDASETAVGNRSRHELSRMPTDTSIRSSGTSSSQRGGSRKTTCRTEEEERAELEREGIVVVDDDAAEGTNAKSGDEMDVDAVQPASDEEEESSEAELERLRADWTSPVYAFYKATPEIVYEKNRRAHVFACLAKGCKYTCCRFLDTGDSSSTGNLRRHVRKCWGAEVLKQADKAASVAEVREKIVGGLQRDSVITYSFARKKGQVSYSHRTHTRAETRVEIVKWVTQSMRPTLIVKDPGFQCLMKTGRPGYWIPSPSTVARNIKVIYTKCREKIARLLQEYEGELSFATDAWSSPNHRAYIAVTVHFVLRDEPVSMLLDLLEVAESHSGERLAEAFVEVLHDFGIDDKMLGLACDNASPNDVMTNILGERVESFEGNLGRVRCFAHVINLVVKTLLRQFDVPKAKTTLDVDEEDEELYELAEEDNEDEEKEDEADFGEDGDFSLPNSAEEGDDAEGWVDEMAAMTDEERVEFERKVRPVRLCLTKICKFASKVVNSTTILLPAYKKRVAELKMPERVIPRDVSTRWNSTYDMLTVALEYRKVVDSMCADRDLGLRKYELGAREWTIARQLTDVLKVFKDATYFFSRGTPNLATVIPAMDLIDQQLATKHLQTAKYDFAIRTAMGLAKKTLNKYYELTDASKAYRIAMVLHPSYKKAYFEKVGWLPEWIDVAEDLVHTQFNKKYATLPLDTDSKDGDGDEDNEEDGGHAHARATHASGDKAQAGSDNMFDNLPFLTGAAEPADVDELKHYLAADVVLVKDTISWWQGKRQKYPRLSRMAIDYLNIPATSVEVERIFSRGRLL</sequence>
<dbReference type="OMA" id="WIETAMA"/>
<keyword evidence="5" id="KW-0539">Nucleus</keyword>
<evidence type="ECO:0000259" key="7">
    <source>
        <dbReference type="Pfam" id="PF05699"/>
    </source>
</evidence>
<evidence type="ECO:0000256" key="4">
    <source>
        <dbReference type="ARBA" id="ARBA00022833"/>
    </source>
</evidence>
<feature type="compositionally biased region" description="Basic and acidic residues" evidence="6">
    <location>
        <begin position="71"/>
        <end position="85"/>
    </location>
</feature>
<keyword evidence="9" id="KW-1185">Reference proteome</keyword>
<dbReference type="STRING" id="154538.A0A1M2VTF2"/>
<feature type="region of interest" description="Disordered" evidence="6">
    <location>
        <begin position="448"/>
        <end position="480"/>
    </location>
</feature>
<keyword evidence="3" id="KW-0863">Zinc-finger</keyword>
<reference evidence="8 9" key="1">
    <citation type="submission" date="2016-10" db="EMBL/GenBank/DDBJ databases">
        <title>Genome sequence of the basidiomycete white-rot fungus Trametes pubescens.</title>
        <authorList>
            <person name="Makela M.R."/>
            <person name="Granchi Z."/>
            <person name="Peng M."/>
            <person name="De Vries R.P."/>
            <person name="Grigoriev I."/>
            <person name="Riley R."/>
            <person name="Hilden K."/>
        </authorList>
    </citation>
    <scope>NUCLEOTIDE SEQUENCE [LARGE SCALE GENOMIC DNA]</scope>
    <source>
        <strain evidence="8 9">FBCC735</strain>
    </source>
</reference>
<dbReference type="InterPro" id="IPR052035">
    <property type="entry name" value="ZnF_BED_domain_contain"/>
</dbReference>
<dbReference type="GO" id="GO:0046983">
    <property type="term" value="F:protein dimerization activity"/>
    <property type="evidence" value="ECO:0007669"/>
    <property type="project" value="InterPro"/>
</dbReference>
<dbReference type="InterPro" id="IPR012337">
    <property type="entry name" value="RNaseH-like_sf"/>
</dbReference>
<gene>
    <name evidence="8" type="ORF">TRAPUB_12616</name>
</gene>
<dbReference type="PANTHER" id="PTHR46481:SF10">
    <property type="entry name" value="ZINC FINGER BED DOMAIN-CONTAINING PROTEIN 39"/>
    <property type="match status" value="1"/>
</dbReference>
<accession>A0A1M2VTF2</accession>
<keyword evidence="4" id="KW-0862">Zinc</keyword>
<evidence type="ECO:0000256" key="3">
    <source>
        <dbReference type="ARBA" id="ARBA00022771"/>
    </source>
</evidence>
<dbReference type="PANTHER" id="PTHR46481">
    <property type="entry name" value="ZINC FINGER BED DOMAIN-CONTAINING PROTEIN 4"/>
    <property type="match status" value="1"/>
</dbReference>
<feature type="region of interest" description="Disordered" evidence="6">
    <location>
        <begin position="716"/>
        <end position="749"/>
    </location>
</feature>
<proteinExistence type="predicted"/>
<dbReference type="SUPFAM" id="SSF140996">
    <property type="entry name" value="Hermes dimerisation domain"/>
    <property type="match status" value="1"/>
</dbReference>
<evidence type="ECO:0000313" key="8">
    <source>
        <dbReference type="EMBL" id="OJT10867.1"/>
    </source>
</evidence>
<organism evidence="8 9">
    <name type="scientific">Trametes pubescens</name>
    <name type="common">White-rot fungus</name>
    <dbReference type="NCBI Taxonomy" id="154538"/>
    <lineage>
        <taxon>Eukaryota</taxon>
        <taxon>Fungi</taxon>
        <taxon>Dikarya</taxon>
        <taxon>Basidiomycota</taxon>
        <taxon>Agaricomycotina</taxon>
        <taxon>Agaricomycetes</taxon>
        <taxon>Polyporales</taxon>
        <taxon>Polyporaceae</taxon>
        <taxon>Trametes</taxon>
    </lineage>
</organism>
<feature type="compositionally biased region" description="Acidic residues" evidence="6">
    <location>
        <begin position="114"/>
        <end position="123"/>
    </location>
</feature>
<comment type="subcellular location">
    <subcellularLocation>
        <location evidence="1">Nucleus</location>
    </subcellularLocation>
</comment>
<comment type="caution">
    <text evidence="8">The sequence shown here is derived from an EMBL/GenBank/DDBJ whole genome shotgun (WGS) entry which is preliminary data.</text>
</comment>
<dbReference type="InterPro" id="IPR008906">
    <property type="entry name" value="HATC_C_dom"/>
</dbReference>
<evidence type="ECO:0000256" key="6">
    <source>
        <dbReference type="SAM" id="MobiDB-lite"/>
    </source>
</evidence>
<evidence type="ECO:0000256" key="2">
    <source>
        <dbReference type="ARBA" id="ARBA00022723"/>
    </source>
</evidence>
<feature type="compositionally biased region" description="Polar residues" evidence="6">
    <location>
        <begin position="1"/>
        <end position="13"/>
    </location>
</feature>
<feature type="compositionally biased region" description="Acidic residues" evidence="6">
    <location>
        <begin position="448"/>
        <end position="469"/>
    </location>
</feature>
<dbReference type="GO" id="GO:0005634">
    <property type="term" value="C:nucleus"/>
    <property type="evidence" value="ECO:0007669"/>
    <property type="project" value="UniProtKB-SubCell"/>
</dbReference>
<feature type="region of interest" description="Disordered" evidence="6">
    <location>
        <begin position="1"/>
        <end position="124"/>
    </location>
</feature>
<dbReference type="EMBL" id="MNAD01000723">
    <property type="protein sequence ID" value="OJT10867.1"/>
    <property type="molecule type" value="Genomic_DNA"/>
</dbReference>
<evidence type="ECO:0000256" key="5">
    <source>
        <dbReference type="ARBA" id="ARBA00023242"/>
    </source>
</evidence>
<protein>
    <recommendedName>
        <fullName evidence="7">HAT C-terminal dimerisation domain-containing protein</fullName>
    </recommendedName>
</protein>
<name>A0A1M2VTF2_TRAPU</name>
<dbReference type="Proteomes" id="UP000184267">
    <property type="component" value="Unassembled WGS sequence"/>
</dbReference>
<dbReference type="Pfam" id="PF05699">
    <property type="entry name" value="Dimer_Tnp_hAT"/>
    <property type="match status" value="1"/>
</dbReference>
<dbReference type="OrthoDB" id="2750554at2759"/>
<feature type="domain" description="HAT C-terminal dimerisation" evidence="7">
    <location>
        <begin position="773"/>
        <end position="826"/>
    </location>
</feature>
<evidence type="ECO:0000256" key="1">
    <source>
        <dbReference type="ARBA" id="ARBA00004123"/>
    </source>
</evidence>